<sequence>MSSRDRSQVRTAGARRRTVKHRLPEGLVPVFTRERRIAYAAGVLAWLAALAWFWRWWFRPEHFIDIMPFLALTLIMAWITLLPAYFIYLFGGSRRAQPVEGQCVPGRIAMVVTKAPSEPFAVVRKTLNAMLDQIGYDYDVWLADEAPDRETITWCERHGIFISTRHGVEAYHRKTWPRRTRCKEGNLAYFYDHYGYARYDFVCQFDADHVPDVTYLREIMRPFADPGVGYVSAPSICDSNAAESWTARGRLQAEASMHGCLQIGYNNGWAPLCIGSHYAVRTAALRQIGGLGPELAEDHSTTLLMNAGRWKGVHAIDAIAHGEGPRTFADLAVQEFQWSRSLVTILLRYSRDYVPSLSGKLQFQFLFSQLWYPLFSLFMAAMFLLPILALATGRNFVNVAYPDFLVHILPLSMVLIGLAFYWRSTGTFRPYDARIFGWESAVFLLARWPWSLAGSLLAIRDQITGSFVDFRITPKDGKTATLPPLRVLAPYIAMSLSSAATALLVSDPGSAQGYYFFAIMNSIVYAAVLAVIIVGHAQENGLPLFSTSTRGLATVATLATCLVVTGNAIFARGVPGLEAVAYGQNIITFTETHFAVAGAGQGGSQVKITRFKIKWHGIS</sequence>
<keyword evidence="2 9" id="KW-0328">Glycosyltransferase</keyword>
<dbReference type="InterPro" id="IPR050321">
    <property type="entry name" value="Glycosyltr_2/OpgH_subfam"/>
</dbReference>
<evidence type="ECO:0000313" key="9">
    <source>
        <dbReference type="EMBL" id="MBB5535197.1"/>
    </source>
</evidence>
<feature type="transmembrane region" description="Helical" evidence="7">
    <location>
        <begin position="435"/>
        <end position="459"/>
    </location>
</feature>
<comment type="subcellular location">
    <subcellularLocation>
        <location evidence="1">Membrane</location>
        <topology evidence="1">Multi-pass membrane protein</topology>
    </subcellularLocation>
</comment>
<dbReference type="RefSeq" id="WP_018327766.1">
    <property type="nucleotide sequence ID" value="NZ_JACHBK010000004.1"/>
</dbReference>
<proteinExistence type="predicted"/>
<evidence type="ECO:0000259" key="8">
    <source>
        <dbReference type="Pfam" id="PF13632"/>
    </source>
</evidence>
<protein>
    <submittedName>
        <fullName evidence="9">Cellulose synthase (UDP-forming)</fullName>
        <ecNumber evidence="9">2.4.1.12</ecNumber>
    </submittedName>
</protein>
<keyword evidence="10" id="KW-1185">Reference proteome</keyword>
<dbReference type="InterPro" id="IPR001173">
    <property type="entry name" value="Glyco_trans_2-like"/>
</dbReference>
<keyword evidence="5 7" id="KW-1133">Transmembrane helix</keyword>
<dbReference type="GO" id="GO:0005886">
    <property type="term" value="C:plasma membrane"/>
    <property type="evidence" value="ECO:0007669"/>
    <property type="project" value="TreeGrafter"/>
</dbReference>
<dbReference type="AlphaFoldDB" id="A0A7W8UB20"/>
<evidence type="ECO:0000256" key="3">
    <source>
        <dbReference type="ARBA" id="ARBA00022679"/>
    </source>
</evidence>
<feature type="transmembrane region" description="Helical" evidence="7">
    <location>
        <begin position="513"/>
        <end position="537"/>
    </location>
</feature>
<dbReference type="PANTHER" id="PTHR43867:SF2">
    <property type="entry name" value="CELLULOSE SYNTHASE CATALYTIC SUBUNIT A [UDP-FORMING]"/>
    <property type="match status" value="1"/>
</dbReference>
<keyword evidence="4 7" id="KW-0812">Transmembrane</keyword>
<evidence type="ECO:0000256" key="5">
    <source>
        <dbReference type="ARBA" id="ARBA00022989"/>
    </source>
</evidence>
<evidence type="ECO:0000256" key="2">
    <source>
        <dbReference type="ARBA" id="ARBA00022676"/>
    </source>
</evidence>
<feature type="transmembrane region" description="Helical" evidence="7">
    <location>
        <begin position="404"/>
        <end position="423"/>
    </location>
</feature>
<name>A0A7W8UB20_9HYPH</name>
<keyword evidence="3 9" id="KW-0808">Transferase</keyword>
<reference evidence="9 10" key="1">
    <citation type="submission" date="2020-08" db="EMBL/GenBank/DDBJ databases">
        <title>Genomic Encyclopedia of Type Strains, Phase IV (KMG-V): Genome sequencing to study the core and pangenomes of soil and plant-associated prokaryotes.</title>
        <authorList>
            <person name="Whitman W."/>
        </authorList>
    </citation>
    <scope>NUCLEOTIDE SEQUENCE [LARGE SCALE GENOMIC DNA]</scope>
    <source>
        <strain evidence="9 10">SEMIA 4084</strain>
    </source>
</reference>
<evidence type="ECO:0000313" key="10">
    <source>
        <dbReference type="Proteomes" id="UP000585507"/>
    </source>
</evidence>
<dbReference type="EC" id="2.4.1.12" evidence="9"/>
<comment type="caution">
    <text evidence="9">The sequence shown here is derived from an EMBL/GenBank/DDBJ whole genome shotgun (WGS) entry which is preliminary data.</text>
</comment>
<accession>A0A7W8UB20</accession>
<dbReference type="Gene3D" id="3.90.550.10">
    <property type="entry name" value="Spore Coat Polysaccharide Biosynthesis Protein SpsA, Chain A"/>
    <property type="match status" value="1"/>
</dbReference>
<evidence type="ECO:0000256" key="1">
    <source>
        <dbReference type="ARBA" id="ARBA00004141"/>
    </source>
</evidence>
<feature type="transmembrane region" description="Helical" evidence="7">
    <location>
        <begin position="37"/>
        <end position="57"/>
    </location>
</feature>
<evidence type="ECO:0000256" key="7">
    <source>
        <dbReference type="SAM" id="Phobius"/>
    </source>
</evidence>
<dbReference type="InterPro" id="IPR029044">
    <property type="entry name" value="Nucleotide-diphossugar_trans"/>
</dbReference>
<dbReference type="PANTHER" id="PTHR43867">
    <property type="entry name" value="CELLULOSE SYNTHASE CATALYTIC SUBUNIT A [UDP-FORMING]"/>
    <property type="match status" value="1"/>
</dbReference>
<organism evidence="9 10">
    <name type="scientific">Rhizobium giardinii</name>
    <dbReference type="NCBI Taxonomy" id="56731"/>
    <lineage>
        <taxon>Bacteria</taxon>
        <taxon>Pseudomonadati</taxon>
        <taxon>Pseudomonadota</taxon>
        <taxon>Alphaproteobacteria</taxon>
        <taxon>Hyphomicrobiales</taxon>
        <taxon>Rhizobiaceae</taxon>
        <taxon>Rhizobium/Agrobacterium group</taxon>
        <taxon>Rhizobium</taxon>
    </lineage>
</organism>
<feature type="transmembrane region" description="Helical" evidence="7">
    <location>
        <begin position="69"/>
        <end position="90"/>
    </location>
</feature>
<dbReference type="Pfam" id="PF13632">
    <property type="entry name" value="Glyco_trans_2_3"/>
    <property type="match status" value="1"/>
</dbReference>
<evidence type="ECO:0000256" key="6">
    <source>
        <dbReference type="ARBA" id="ARBA00023136"/>
    </source>
</evidence>
<gene>
    <name evidence="9" type="ORF">GGD55_001891</name>
</gene>
<dbReference type="GO" id="GO:0016760">
    <property type="term" value="F:cellulose synthase (UDP-forming) activity"/>
    <property type="evidence" value="ECO:0007669"/>
    <property type="project" value="UniProtKB-EC"/>
</dbReference>
<feature type="domain" description="Glycosyltransferase 2-like" evidence="8">
    <location>
        <begin position="205"/>
        <end position="391"/>
    </location>
</feature>
<feature type="transmembrane region" description="Helical" evidence="7">
    <location>
        <begin position="370"/>
        <end position="392"/>
    </location>
</feature>
<dbReference type="SUPFAM" id="SSF53448">
    <property type="entry name" value="Nucleotide-diphospho-sugar transferases"/>
    <property type="match status" value="1"/>
</dbReference>
<evidence type="ECO:0000256" key="4">
    <source>
        <dbReference type="ARBA" id="ARBA00022692"/>
    </source>
</evidence>
<feature type="transmembrane region" description="Helical" evidence="7">
    <location>
        <begin position="549"/>
        <end position="570"/>
    </location>
</feature>
<feature type="transmembrane region" description="Helical" evidence="7">
    <location>
        <begin position="488"/>
        <end position="506"/>
    </location>
</feature>
<keyword evidence="6 7" id="KW-0472">Membrane</keyword>
<dbReference type="Proteomes" id="UP000585507">
    <property type="component" value="Unassembled WGS sequence"/>
</dbReference>
<dbReference type="EMBL" id="JACHBK010000004">
    <property type="protein sequence ID" value="MBB5535197.1"/>
    <property type="molecule type" value="Genomic_DNA"/>
</dbReference>